<keyword evidence="1" id="KW-0472">Membrane</keyword>
<feature type="transmembrane region" description="Helical" evidence="1">
    <location>
        <begin position="107"/>
        <end position="127"/>
    </location>
</feature>
<reference evidence="2 3" key="1">
    <citation type="submission" date="2016-10" db="EMBL/GenBank/DDBJ databases">
        <authorList>
            <person name="de Groot N.N."/>
        </authorList>
    </citation>
    <scope>NUCLEOTIDE SEQUENCE [LARGE SCALE GENOMIC DNA]</scope>
    <source>
        <strain evidence="2 3">AR40</strain>
    </source>
</reference>
<feature type="transmembrane region" description="Helical" evidence="1">
    <location>
        <begin position="39"/>
        <end position="59"/>
    </location>
</feature>
<evidence type="ECO:0000313" key="3">
    <source>
        <dbReference type="Proteomes" id="UP000182584"/>
    </source>
</evidence>
<proteinExistence type="predicted"/>
<dbReference type="EMBL" id="FOGJ01000005">
    <property type="protein sequence ID" value="SER43700.1"/>
    <property type="molecule type" value="Genomic_DNA"/>
</dbReference>
<keyword evidence="1" id="KW-0812">Transmembrane</keyword>
<dbReference type="Proteomes" id="UP000182584">
    <property type="component" value="Unassembled WGS sequence"/>
</dbReference>
<dbReference type="AlphaFoldDB" id="A0A1H9P682"/>
<protein>
    <submittedName>
        <fullName evidence="2">Uncharacterized protein</fullName>
    </submittedName>
</protein>
<accession>A0A1H9P682</accession>
<sequence length="146" mass="16400">MRENDQNTNNSNAPAVPEYLTKEAIKQQKKYNDNHSTTCRTLCMISLVCWALANIIFIVSDQFFDLLIDVMAIFTEVLPGLLLISGYVFAIIAIVRYPRSTFARVLVIIYITELVLLFLMMLLLFIACSNAIGSCSGEFISCLEMG</sequence>
<keyword evidence="1" id="KW-1133">Transmembrane helix</keyword>
<organism evidence="2 3">
    <name type="scientific">Butyrivibrio fibrisolvens</name>
    <dbReference type="NCBI Taxonomy" id="831"/>
    <lineage>
        <taxon>Bacteria</taxon>
        <taxon>Bacillati</taxon>
        <taxon>Bacillota</taxon>
        <taxon>Clostridia</taxon>
        <taxon>Lachnospirales</taxon>
        <taxon>Lachnospiraceae</taxon>
        <taxon>Butyrivibrio</taxon>
    </lineage>
</organism>
<evidence type="ECO:0000256" key="1">
    <source>
        <dbReference type="SAM" id="Phobius"/>
    </source>
</evidence>
<gene>
    <name evidence="2" type="ORF">SAMN04487884_105151</name>
</gene>
<evidence type="ECO:0000313" key="2">
    <source>
        <dbReference type="EMBL" id="SER43700.1"/>
    </source>
</evidence>
<dbReference type="RefSeq" id="WP_074754950.1">
    <property type="nucleotide sequence ID" value="NZ_FOGJ01000005.1"/>
</dbReference>
<name>A0A1H9P682_BUTFI</name>
<feature type="transmembrane region" description="Helical" evidence="1">
    <location>
        <begin position="71"/>
        <end position="95"/>
    </location>
</feature>